<dbReference type="AlphaFoldDB" id="A0A545UEH7"/>
<reference evidence="2 3" key="1">
    <citation type="submission" date="2019-07" db="EMBL/GenBank/DDBJ databases">
        <title>Draft genome for Aliikangiella sp. M105.</title>
        <authorList>
            <person name="Wang G."/>
        </authorList>
    </citation>
    <scope>NUCLEOTIDE SEQUENCE [LARGE SCALE GENOMIC DNA]</scope>
    <source>
        <strain evidence="2 3">M105</strain>
    </source>
</reference>
<evidence type="ECO:0008006" key="4">
    <source>
        <dbReference type="Google" id="ProtNLM"/>
    </source>
</evidence>
<name>A0A545UEH7_9GAMM</name>
<evidence type="ECO:0000256" key="1">
    <source>
        <dbReference type="SAM" id="SignalP"/>
    </source>
</evidence>
<protein>
    <recommendedName>
        <fullName evidence="4">C-type lectin domain-containing protein</fullName>
    </recommendedName>
</protein>
<evidence type="ECO:0000313" key="3">
    <source>
        <dbReference type="Proteomes" id="UP000315439"/>
    </source>
</evidence>
<dbReference type="RefSeq" id="WP_142893454.1">
    <property type="nucleotide sequence ID" value="NZ_ML660163.1"/>
</dbReference>
<sequence length="198" mass="21739">MKNISLLIVGSLFSVSALSNEVIASNSGSIFDPETSTYVLDSDLDSFPDKTEIIGGTNPLDGQDYPGAEEALALETQGNDINIFPGTSCRSGFRLAGARLCISTTTQNATRYDTAQARCRAKLSHVASYEDLFYLYLYSSLDASYNPNGKWIGNMIDDDDAFVGNRTISYNNDPDIWNFEGHANKSNSRAYWCAHDKL</sequence>
<dbReference type="Proteomes" id="UP000315439">
    <property type="component" value="Unassembled WGS sequence"/>
</dbReference>
<proteinExistence type="predicted"/>
<comment type="caution">
    <text evidence="2">The sequence shown here is derived from an EMBL/GenBank/DDBJ whole genome shotgun (WGS) entry which is preliminary data.</text>
</comment>
<keyword evidence="1" id="KW-0732">Signal</keyword>
<keyword evidence="3" id="KW-1185">Reference proteome</keyword>
<organism evidence="2 3">
    <name type="scientific">Aliikangiella coralliicola</name>
    <dbReference type="NCBI Taxonomy" id="2592383"/>
    <lineage>
        <taxon>Bacteria</taxon>
        <taxon>Pseudomonadati</taxon>
        <taxon>Pseudomonadota</taxon>
        <taxon>Gammaproteobacteria</taxon>
        <taxon>Oceanospirillales</taxon>
        <taxon>Pleioneaceae</taxon>
        <taxon>Aliikangiella</taxon>
    </lineage>
</organism>
<feature type="signal peptide" evidence="1">
    <location>
        <begin position="1"/>
        <end position="19"/>
    </location>
</feature>
<evidence type="ECO:0000313" key="2">
    <source>
        <dbReference type="EMBL" id="TQV87793.1"/>
    </source>
</evidence>
<dbReference type="EMBL" id="VIKS01000006">
    <property type="protein sequence ID" value="TQV87793.1"/>
    <property type="molecule type" value="Genomic_DNA"/>
</dbReference>
<accession>A0A545UEH7</accession>
<dbReference type="OrthoDB" id="9255699at2"/>
<gene>
    <name evidence="2" type="ORF">FLL46_10425</name>
</gene>
<feature type="chain" id="PRO_5022139149" description="C-type lectin domain-containing protein" evidence="1">
    <location>
        <begin position="20"/>
        <end position="198"/>
    </location>
</feature>